<keyword evidence="6" id="KW-0256">Endoplasmic reticulum</keyword>
<gene>
    <name evidence="9" type="ORF">X975_03962</name>
</gene>
<evidence type="ECO:0000256" key="8">
    <source>
        <dbReference type="ARBA" id="ARBA00023136"/>
    </source>
</evidence>
<proteinExistence type="predicted"/>
<evidence type="ECO:0000256" key="6">
    <source>
        <dbReference type="ARBA" id="ARBA00022824"/>
    </source>
</evidence>
<comment type="subcellular location">
    <subcellularLocation>
        <location evidence="1">Endoplasmic reticulum membrane</location>
        <topology evidence="1">Single-pass membrane protein</topology>
    </subcellularLocation>
</comment>
<sequence length="108" mass="12868">MKSEFVNSTEKKYVSLVVLGDFGRSPRMQYHTLSLSKNSFQVDVVAYQGAEPHKQIRNDENVNLHYMRNVPRWIEYLPGLLRYVLKTVWQSFFLFWTLINISKINHIF</sequence>
<dbReference type="GO" id="GO:0000030">
    <property type="term" value="F:mannosyltransferase activity"/>
    <property type="evidence" value="ECO:0007669"/>
    <property type="project" value="InterPro"/>
</dbReference>
<dbReference type="AlphaFoldDB" id="A0A087TMJ0"/>
<organism evidence="9 10">
    <name type="scientific">Stegodyphus mimosarum</name>
    <name type="common">African social velvet spider</name>
    <dbReference type="NCBI Taxonomy" id="407821"/>
    <lineage>
        <taxon>Eukaryota</taxon>
        <taxon>Metazoa</taxon>
        <taxon>Ecdysozoa</taxon>
        <taxon>Arthropoda</taxon>
        <taxon>Chelicerata</taxon>
        <taxon>Arachnida</taxon>
        <taxon>Araneae</taxon>
        <taxon>Araneomorphae</taxon>
        <taxon>Entelegynae</taxon>
        <taxon>Eresoidea</taxon>
        <taxon>Eresidae</taxon>
        <taxon>Stegodyphus</taxon>
    </lineage>
</organism>
<evidence type="ECO:0000256" key="5">
    <source>
        <dbReference type="ARBA" id="ARBA00022692"/>
    </source>
</evidence>
<name>A0A087TMJ0_STEMI</name>
<evidence type="ECO:0000256" key="1">
    <source>
        <dbReference type="ARBA" id="ARBA00004389"/>
    </source>
</evidence>
<dbReference type="OrthoDB" id="614844at2759"/>
<reference evidence="9 10" key="1">
    <citation type="submission" date="2013-11" db="EMBL/GenBank/DDBJ databases">
        <title>Genome sequencing of Stegodyphus mimosarum.</title>
        <authorList>
            <person name="Bechsgaard J."/>
        </authorList>
    </citation>
    <scope>NUCLEOTIDE SEQUENCE [LARGE SCALE GENOMIC DNA]</scope>
</reference>
<evidence type="ECO:0000256" key="2">
    <source>
        <dbReference type="ARBA" id="ARBA00004922"/>
    </source>
</evidence>
<keyword evidence="7" id="KW-1133">Transmembrane helix</keyword>
<evidence type="ECO:0000256" key="4">
    <source>
        <dbReference type="ARBA" id="ARBA00022679"/>
    </source>
</evidence>
<dbReference type="EMBL" id="KK115905">
    <property type="protein sequence ID" value="KFM66329.1"/>
    <property type="molecule type" value="Genomic_DNA"/>
</dbReference>
<evidence type="ECO:0000256" key="3">
    <source>
        <dbReference type="ARBA" id="ARBA00022676"/>
    </source>
</evidence>
<dbReference type="PANTHER" id="PTHR13036:SF0">
    <property type="entry name" value="CHITOBIOSYLDIPHOSPHODOLICHOL BETA-MANNOSYLTRANSFERASE"/>
    <property type="match status" value="1"/>
</dbReference>
<accession>A0A087TMJ0</accession>
<keyword evidence="3 9" id="KW-0328">Glycosyltransferase</keyword>
<dbReference type="Proteomes" id="UP000054359">
    <property type="component" value="Unassembled WGS sequence"/>
</dbReference>
<keyword evidence="8" id="KW-0472">Membrane</keyword>
<dbReference type="GO" id="GO:0005789">
    <property type="term" value="C:endoplasmic reticulum membrane"/>
    <property type="evidence" value="ECO:0007669"/>
    <property type="project" value="UniProtKB-SubCell"/>
</dbReference>
<dbReference type="STRING" id="407821.A0A087TMJ0"/>
<feature type="non-terminal residue" evidence="9">
    <location>
        <position position="108"/>
    </location>
</feature>
<comment type="pathway">
    <text evidence="2">Protein modification; protein glycosylation.</text>
</comment>
<protein>
    <submittedName>
        <fullName evidence="9">Chitobiosyldiphosphodolichol beta-mannosyltransferase</fullName>
    </submittedName>
</protein>
<keyword evidence="10" id="KW-1185">Reference proteome</keyword>
<keyword evidence="5" id="KW-0812">Transmembrane</keyword>
<keyword evidence="4 9" id="KW-0808">Transferase</keyword>
<dbReference type="InterPro" id="IPR026051">
    <property type="entry name" value="ALG1-like"/>
</dbReference>
<dbReference type="PANTHER" id="PTHR13036">
    <property type="entry name" value="BETA1,4 MANNOSYLTRANSFERASE"/>
    <property type="match status" value="1"/>
</dbReference>
<evidence type="ECO:0000256" key="7">
    <source>
        <dbReference type="ARBA" id="ARBA00022989"/>
    </source>
</evidence>
<evidence type="ECO:0000313" key="10">
    <source>
        <dbReference type="Proteomes" id="UP000054359"/>
    </source>
</evidence>
<evidence type="ECO:0000313" key="9">
    <source>
        <dbReference type="EMBL" id="KFM66329.1"/>
    </source>
</evidence>